<name>A0AAE1LKF1_9NEOP</name>
<keyword evidence="2" id="KW-1185">Reference proteome</keyword>
<proteinExistence type="predicted"/>
<organism evidence="1 2">
    <name type="scientific">Frankliniella fusca</name>
    <dbReference type="NCBI Taxonomy" id="407009"/>
    <lineage>
        <taxon>Eukaryota</taxon>
        <taxon>Metazoa</taxon>
        <taxon>Ecdysozoa</taxon>
        <taxon>Arthropoda</taxon>
        <taxon>Hexapoda</taxon>
        <taxon>Insecta</taxon>
        <taxon>Pterygota</taxon>
        <taxon>Neoptera</taxon>
        <taxon>Paraneoptera</taxon>
        <taxon>Thysanoptera</taxon>
        <taxon>Terebrantia</taxon>
        <taxon>Thripoidea</taxon>
        <taxon>Thripidae</taxon>
        <taxon>Frankliniella</taxon>
    </lineage>
</organism>
<protein>
    <submittedName>
        <fullName evidence="1">Polyphenol oxidase II, chloroplastic</fullName>
    </submittedName>
</protein>
<dbReference type="Proteomes" id="UP001219518">
    <property type="component" value="Unassembled WGS sequence"/>
</dbReference>
<dbReference type="AlphaFoldDB" id="A0AAE1LKF1"/>
<reference evidence="1" key="1">
    <citation type="submission" date="2021-07" db="EMBL/GenBank/DDBJ databases">
        <authorList>
            <person name="Catto M.A."/>
            <person name="Jacobson A."/>
            <person name="Kennedy G."/>
            <person name="Labadie P."/>
            <person name="Hunt B.G."/>
            <person name="Srinivasan R."/>
        </authorList>
    </citation>
    <scope>NUCLEOTIDE SEQUENCE</scope>
    <source>
        <strain evidence="1">PL_HMW_Pooled</strain>
        <tissue evidence="1">Head</tissue>
    </source>
</reference>
<dbReference type="EMBL" id="JAHWGI010001033">
    <property type="protein sequence ID" value="KAK3921322.1"/>
    <property type="molecule type" value="Genomic_DNA"/>
</dbReference>
<sequence>MFSVKLSRKLSTSLSAEGKAQFIALSFALTLAAISMTKVPSARLIDFTRSTSLDESDLLSLTNSHWSNASIHITENPISEAVAC</sequence>
<gene>
    <name evidence="1" type="ORF">KUF71_010537</name>
</gene>
<accession>A0AAE1LKF1</accession>
<evidence type="ECO:0000313" key="1">
    <source>
        <dbReference type="EMBL" id="KAK3921322.1"/>
    </source>
</evidence>
<evidence type="ECO:0000313" key="2">
    <source>
        <dbReference type="Proteomes" id="UP001219518"/>
    </source>
</evidence>
<reference evidence="1" key="2">
    <citation type="journal article" date="2023" name="BMC Genomics">
        <title>Pest status, molecular evolution, and epigenetic factors derived from the genome assembly of Frankliniella fusca, a thysanopteran phytovirus vector.</title>
        <authorList>
            <person name="Catto M.A."/>
            <person name="Labadie P.E."/>
            <person name="Jacobson A.L."/>
            <person name="Kennedy G.G."/>
            <person name="Srinivasan R."/>
            <person name="Hunt B.G."/>
        </authorList>
    </citation>
    <scope>NUCLEOTIDE SEQUENCE</scope>
    <source>
        <strain evidence="1">PL_HMW_Pooled</strain>
    </source>
</reference>
<comment type="caution">
    <text evidence="1">The sequence shown here is derived from an EMBL/GenBank/DDBJ whole genome shotgun (WGS) entry which is preliminary data.</text>
</comment>